<dbReference type="InParanoid" id="K1X0L8"/>
<dbReference type="PANTHER" id="PTHR43791">
    <property type="entry name" value="PERMEASE-RELATED"/>
    <property type="match status" value="1"/>
</dbReference>
<feature type="compositionally biased region" description="Low complexity" evidence="6">
    <location>
        <begin position="105"/>
        <end position="123"/>
    </location>
</feature>
<evidence type="ECO:0000256" key="1">
    <source>
        <dbReference type="ARBA" id="ARBA00004141"/>
    </source>
</evidence>
<evidence type="ECO:0000256" key="3">
    <source>
        <dbReference type="ARBA" id="ARBA00022692"/>
    </source>
</evidence>
<feature type="transmembrane region" description="Helical" evidence="7">
    <location>
        <begin position="161"/>
        <end position="179"/>
    </location>
</feature>
<name>K1X0L8_MARBU</name>
<dbReference type="AlphaFoldDB" id="K1X0L8"/>
<evidence type="ECO:0000313" key="9">
    <source>
        <dbReference type="Proteomes" id="UP000006753"/>
    </source>
</evidence>
<proteinExistence type="predicted"/>
<dbReference type="PANTHER" id="PTHR43791:SF22">
    <property type="entry name" value="TRANSPORTER, PUTATIVE (AFU_ORTHOLOGUE AFUA_6G11320)-RELATED"/>
    <property type="match status" value="1"/>
</dbReference>
<keyword evidence="2" id="KW-0813">Transport</keyword>
<comment type="subcellular location">
    <subcellularLocation>
        <location evidence="1">Membrane</location>
        <topology evidence="1">Multi-pass membrane protein</topology>
    </subcellularLocation>
</comment>
<keyword evidence="4 7" id="KW-1133">Transmembrane helix</keyword>
<dbReference type="InterPro" id="IPR036259">
    <property type="entry name" value="MFS_trans_sf"/>
</dbReference>
<feature type="transmembrane region" description="Helical" evidence="7">
    <location>
        <begin position="185"/>
        <end position="208"/>
    </location>
</feature>
<feature type="region of interest" description="Disordered" evidence="6">
    <location>
        <begin position="103"/>
        <end position="123"/>
    </location>
</feature>
<protein>
    <submittedName>
        <fullName evidence="8">MFS transporter</fullName>
    </submittedName>
</protein>
<dbReference type="KEGG" id="mbe:MBM_07648"/>
<evidence type="ECO:0000256" key="6">
    <source>
        <dbReference type="SAM" id="MobiDB-lite"/>
    </source>
</evidence>
<dbReference type="Gene3D" id="1.20.1250.20">
    <property type="entry name" value="MFS general substrate transporter like domains"/>
    <property type="match status" value="1"/>
</dbReference>
<organism evidence="8 9">
    <name type="scientific">Marssonina brunnea f. sp. multigermtubi (strain MB_m1)</name>
    <name type="common">Marssonina leaf spot fungus</name>
    <dbReference type="NCBI Taxonomy" id="1072389"/>
    <lineage>
        <taxon>Eukaryota</taxon>
        <taxon>Fungi</taxon>
        <taxon>Dikarya</taxon>
        <taxon>Ascomycota</taxon>
        <taxon>Pezizomycotina</taxon>
        <taxon>Leotiomycetes</taxon>
        <taxon>Helotiales</taxon>
        <taxon>Drepanopezizaceae</taxon>
        <taxon>Drepanopeziza</taxon>
    </lineage>
</organism>
<keyword evidence="3 7" id="KW-0812">Transmembrane</keyword>
<dbReference type="HOGENOM" id="CLU_754550_0_0_1"/>
<evidence type="ECO:0000256" key="7">
    <source>
        <dbReference type="SAM" id="Phobius"/>
    </source>
</evidence>
<sequence length="367" mass="40066">MINRSCPETIAKHLKSSGAGEQNLESEMANPKSNSALDEKVNLEVPQQNSSAHSRSSGEAFAKSTGINEKALVRKLDLKLLPPLTLLHSLSFLDRGNSKYISIVPPASRRNSSPRPSSSSSATTSAEAQLLSVPLYAAAFVLTITTAVLSEKTRRRSPFTIGSATLAIVGYITLLTAPINKPGVSYADTILAAAGIYPSTAIVLSWAAANVSGHSKRATATAMTITIANLGAVLGTQLYRPNTSPRRYLGHGFALGLPGRQPRGHRTVLWALLTRENRHQVARQQAREGVITSDEDVRWLFQTWMFGDCLSGILEIMECKQAGVRRAEEKEEAFEEDKKKKKKKEERERETLAARTLKGLKRLAKYT</sequence>
<dbReference type="SUPFAM" id="SSF103473">
    <property type="entry name" value="MFS general substrate transporter"/>
    <property type="match status" value="1"/>
</dbReference>
<keyword evidence="5 7" id="KW-0472">Membrane</keyword>
<evidence type="ECO:0000256" key="2">
    <source>
        <dbReference type="ARBA" id="ARBA00022448"/>
    </source>
</evidence>
<dbReference type="EMBL" id="JH921446">
    <property type="protein sequence ID" value="EKD14418.1"/>
    <property type="molecule type" value="Genomic_DNA"/>
</dbReference>
<reference evidence="8 9" key="1">
    <citation type="journal article" date="2012" name="BMC Genomics">
        <title>Sequencing the genome of Marssonina brunnea reveals fungus-poplar co-evolution.</title>
        <authorList>
            <person name="Zhu S."/>
            <person name="Cao Y.-Z."/>
            <person name="Jiang C."/>
            <person name="Tan B.-Y."/>
            <person name="Wang Z."/>
            <person name="Feng S."/>
            <person name="Zhang L."/>
            <person name="Su X.-H."/>
            <person name="Brejova B."/>
            <person name="Vinar T."/>
            <person name="Xu M."/>
            <person name="Wang M.-X."/>
            <person name="Zhang S.-G."/>
            <person name="Huang M.-R."/>
            <person name="Wu R."/>
            <person name="Zhou Y."/>
        </authorList>
    </citation>
    <scope>NUCLEOTIDE SEQUENCE [LARGE SCALE GENOMIC DNA]</scope>
    <source>
        <strain evidence="8 9">MB_m1</strain>
    </source>
</reference>
<evidence type="ECO:0000256" key="5">
    <source>
        <dbReference type="ARBA" id="ARBA00023136"/>
    </source>
</evidence>
<dbReference type="GeneID" id="18763583"/>
<evidence type="ECO:0000256" key="4">
    <source>
        <dbReference type="ARBA" id="ARBA00022989"/>
    </source>
</evidence>
<dbReference type="eggNOG" id="KOG2533">
    <property type="taxonomic scope" value="Eukaryota"/>
</dbReference>
<feature type="transmembrane region" description="Helical" evidence="7">
    <location>
        <begin position="130"/>
        <end position="149"/>
    </location>
</feature>
<dbReference type="GO" id="GO:0016020">
    <property type="term" value="C:membrane"/>
    <property type="evidence" value="ECO:0007669"/>
    <property type="project" value="UniProtKB-SubCell"/>
</dbReference>
<evidence type="ECO:0000313" key="8">
    <source>
        <dbReference type="EMBL" id="EKD14418.1"/>
    </source>
</evidence>
<dbReference type="OrthoDB" id="2962993at2759"/>
<dbReference type="GO" id="GO:0022857">
    <property type="term" value="F:transmembrane transporter activity"/>
    <property type="evidence" value="ECO:0007669"/>
    <property type="project" value="TreeGrafter"/>
</dbReference>
<feature type="region of interest" description="Disordered" evidence="6">
    <location>
        <begin position="327"/>
        <end position="350"/>
    </location>
</feature>
<keyword evidence="9" id="KW-1185">Reference proteome</keyword>
<dbReference type="Proteomes" id="UP000006753">
    <property type="component" value="Unassembled WGS sequence"/>
</dbReference>
<accession>K1X0L8</accession>
<gene>
    <name evidence="8" type="ORF">MBM_07648</name>
</gene>